<feature type="transmembrane region" description="Helical" evidence="4">
    <location>
        <begin position="6"/>
        <end position="26"/>
    </location>
</feature>
<accession>A0AAV9ILD9</accession>
<comment type="similarity">
    <text evidence="1">Belongs to the glycosyltransferase 90 family.</text>
</comment>
<name>A0AAV9ILD9_9RHOD</name>
<evidence type="ECO:0000256" key="1">
    <source>
        <dbReference type="ARBA" id="ARBA00010118"/>
    </source>
</evidence>
<reference evidence="6 7" key="1">
    <citation type="submission" date="2022-07" db="EMBL/GenBank/DDBJ databases">
        <title>Genome-wide signatures of adaptation to extreme environments.</title>
        <authorList>
            <person name="Cho C.H."/>
            <person name="Yoon H.S."/>
        </authorList>
    </citation>
    <scope>NUCLEOTIDE SEQUENCE [LARGE SCALE GENOMIC DNA]</scope>
    <source>
        <strain evidence="6 7">108.79 E11</strain>
    </source>
</reference>
<evidence type="ECO:0000256" key="4">
    <source>
        <dbReference type="SAM" id="Phobius"/>
    </source>
</evidence>
<feature type="compositionally biased region" description="Polar residues" evidence="3">
    <location>
        <begin position="147"/>
        <end position="156"/>
    </location>
</feature>
<dbReference type="InterPro" id="IPR051091">
    <property type="entry name" value="O-Glucosyltr/Glycosyltrsf_90"/>
</dbReference>
<evidence type="ECO:0000313" key="6">
    <source>
        <dbReference type="EMBL" id="KAK4528074.1"/>
    </source>
</evidence>
<dbReference type="PANTHER" id="PTHR12203:SF35">
    <property type="entry name" value="PROTEIN O-GLUCOSYLTRANSFERASE 1"/>
    <property type="match status" value="1"/>
</dbReference>
<keyword evidence="7" id="KW-1185">Reference proteome</keyword>
<evidence type="ECO:0000256" key="2">
    <source>
        <dbReference type="ARBA" id="ARBA00022679"/>
    </source>
</evidence>
<dbReference type="GO" id="GO:0016740">
    <property type="term" value="F:transferase activity"/>
    <property type="evidence" value="ECO:0007669"/>
    <property type="project" value="UniProtKB-KW"/>
</dbReference>
<gene>
    <name evidence="6" type="ORF">GAYE_SCF48G6008</name>
</gene>
<dbReference type="Proteomes" id="UP001300502">
    <property type="component" value="Unassembled WGS sequence"/>
</dbReference>
<evidence type="ECO:0000313" key="7">
    <source>
        <dbReference type="Proteomes" id="UP001300502"/>
    </source>
</evidence>
<feature type="domain" description="Glycosyl transferase CAP10" evidence="5">
    <location>
        <begin position="267"/>
        <end position="526"/>
    </location>
</feature>
<keyword evidence="4" id="KW-0472">Membrane</keyword>
<feature type="region of interest" description="Disordered" evidence="3">
    <location>
        <begin position="106"/>
        <end position="156"/>
    </location>
</feature>
<feature type="compositionally biased region" description="Basic residues" evidence="3">
    <location>
        <begin position="133"/>
        <end position="146"/>
    </location>
</feature>
<protein>
    <recommendedName>
        <fullName evidence="5">Glycosyl transferase CAP10 domain-containing protein</fullName>
    </recommendedName>
</protein>
<dbReference type="InterPro" id="IPR006598">
    <property type="entry name" value="CAP10"/>
</dbReference>
<dbReference type="SMART" id="SM00672">
    <property type="entry name" value="CAP10"/>
    <property type="match status" value="1"/>
</dbReference>
<feature type="compositionally biased region" description="Polar residues" evidence="3">
    <location>
        <begin position="112"/>
        <end position="126"/>
    </location>
</feature>
<dbReference type="Pfam" id="PF05686">
    <property type="entry name" value="Glyco_transf_90"/>
    <property type="match status" value="1"/>
</dbReference>
<evidence type="ECO:0000259" key="5">
    <source>
        <dbReference type="SMART" id="SM00672"/>
    </source>
</evidence>
<proteinExistence type="inferred from homology"/>
<evidence type="ECO:0000256" key="3">
    <source>
        <dbReference type="SAM" id="MobiDB-lite"/>
    </source>
</evidence>
<dbReference type="PANTHER" id="PTHR12203">
    <property type="entry name" value="KDEL LYS-ASP-GLU-LEU CONTAINING - RELATED"/>
    <property type="match status" value="1"/>
</dbReference>
<sequence length="539" mass="62299">MWYLGRKIWGFLFVLFVFTWYVSYLGKVMPSIEKSKYDQTPKNEWNNKEQLAVPDWHLPYINNQLLQLRAQGKQVDGELLKRFYHLPHSVTDDVENVPTANGEKFEAETFKETSTANKPKNAQKNMPSEHKDKKPPHKSPPAKRQGKASSAASKWQKNSLKISKTNIPVSPVPENVAKSLKSLVDKYLEPFLGGISKEQYMEVLERSTYAVTPKGANKGVSCVLIQIVDNEIYVFDPYQITVSGKELYKNRLEQVLVLIEKLLERKSLPNVEFVLSLHDCVQTVSKPHSYRVAKYTESRPIFTLIRCNFSDNLPFPMLEGSSSRGDWNSWDSSVQELQKHSIPWTQKSSHAIFRGGLRDSSYFQSREEAQRKCMEVGRGKLLKLQEKRRDLLNISVGGKCLKPYSLQRMSFEQQQHFKYNIYAEGNCFWADRLAKQLFASFVTIKQETPCGLYFEPLLQPMIHYIPTDYFFNDLIEKIEWAKAHDDQAKEIMRQANQWALEYLSFSAVLAFVEILLGEYALLLQQPIGVHREAIKVSFQ</sequence>
<organism evidence="6 7">
    <name type="scientific">Galdieria yellowstonensis</name>
    <dbReference type="NCBI Taxonomy" id="3028027"/>
    <lineage>
        <taxon>Eukaryota</taxon>
        <taxon>Rhodophyta</taxon>
        <taxon>Bangiophyceae</taxon>
        <taxon>Galdieriales</taxon>
        <taxon>Galdieriaceae</taxon>
        <taxon>Galdieria</taxon>
    </lineage>
</organism>
<keyword evidence="4" id="KW-1133">Transmembrane helix</keyword>
<keyword evidence="4" id="KW-0812">Transmembrane</keyword>
<dbReference type="AlphaFoldDB" id="A0AAV9ILD9"/>
<keyword evidence="2" id="KW-0808">Transferase</keyword>
<comment type="caution">
    <text evidence="6">The sequence shown here is derived from an EMBL/GenBank/DDBJ whole genome shotgun (WGS) entry which is preliminary data.</text>
</comment>
<dbReference type="EMBL" id="JANCYU010000059">
    <property type="protein sequence ID" value="KAK4528074.1"/>
    <property type="molecule type" value="Genomic_DNA"/>
</dbReference>